<protein>
    <submittedName>
        <fullName evidence="10 11">Methylmalonic aciduria type A homolog, mitochondrial</fullName>
    </submittedName>
</protein>
<dbReference type="Gene3D" id="1.10.287.130">
    <property type="match status" value="1"/>
</dbReference>
<dbReference type="PANTHER" id="PTHR23408">
    <property type="entry name" value="METHYLMALONYL-COA MUTASE"/>
    <property type="match status" value="1"/>
</dbReference>
<accession>A0A1S3HYT9</accession>
<dbReference type="RefSeq" id="XP_013390249.2">
    <property type="nucleotide sequence ID" value="XM_013534795.2"/>
</dbReference>
<dbReference type="GeneID" id="106158714"/>
<dbReference type="Gene3D" id="3.40.50.300">
    <property type="entry name" value="P-loop containing nucleotide triphosphate hydrolases"/>
    <property type="match status" value="1"/>
</dbReference>
<comment type="similarity">
    <text evidence="1">Belongs to the SIMIBI class G3E GTPase family. ArgK/MeaB subfamily.</text>
</comment>
<dbReference type="RefSeq" id="XP_013413130.1">
    <property type="nucleotide sequence ID" value="XM_013557676.2"/>
</dbReference>
<feature type="domain" description="AAA+ ATPase" evidence="8">
    <location>
        <begin position="138"/>
        <end position="314"/>
    </location>
</feature>
<name>A0A1S3HYT9_LINAN</name>
<keyword evidence="4" id="KW-0342">GTP-binding</keyword>
<dbReference type="OMA" id="WMWERID"/>
<dbReference type="InterPro" id="IPR027417">
    <property type="entry name" value="P-loop_NTPase"/>
</dbReference>
<evidence type="ECO:0000256" key="1">
    <source>
        <dbReference type="ARBA" id="ARBA00009625"/>
    </source>
</evidence>
<dbReference type="FunFam" id="3.40.50.300:FF:000647">
    <property type="entry name" value="Methylmalonic aciduria type A homolog, mitochondrial"/>
    <property type="match status" value="1"/>
</dbReference>
<reference evidence="10 11" key="1">
    <citation type="submission" date="2025-04" db="UniProtKB">
        <authorList>
            <consortium name="RefSeq"/>
        </authorList>
    </citation>
    <scope>IDENTIFICATION</scope>
    <source>
        <tissue evidence="10 11">Gonads</tissue>
    </source>
</reference>
<dbReference type="Pfam" id="PF03308">
    <property type="entry name" value="MeaB"/>
    <property type="match status" value="1"/>
</dbReference>
<proteinExistence type="inferred from homology"/>
<dbReference type="Proteomes" id="UP000085678">
    <property type="component" value="Unplaced"/>
</dbReference>
<evidence type="ECO:0000313" key="9">
    <source>
        <dbReference type="Proteomes" id="UP000085678"/>
    </source>
</evidence>
<dbReference type="CDD" id="cd03114">
    <property type="entry name" value="MMAA-like"/>
    <property type="match status" value="1"/>
</dbReference>
<keyword evidence="3" id="KW-0378">Hydrolase</keyword>
<comment type="function">
    <text evidence="6">GTPase, binds and hydrolyzes GTP. Involved in intracellular vitamin B12 metabolism, mediates the transport of cobalamin (Cbl) into mitochondria for the final steps of adenosylcobalamin (AdoCbl) synthesis. Functions as a G-protein chaperone that assists AdoCbl cofactor delivery from MMAB to the methylmalonyl-CoA mutase (MMUT). Plays a dual role as both a protectase and a reactivase for MMUT. Protects MMUT from progressive inactivation by oxidation by decreasing the rate of the formation of the oxidized inactive cofactor hydroxocobalamin (OH2Cbl). Additionally acts a reactivase by promoting the replacement of OH2Cbl by the active cofactor AdoCbl, restoring the activity of MMUT in the presence and hydrolysis of GTP.</text>
</comment>
<keyword evidence="2" id="KW-0547">Nucleotide-binding</keyword>
<comment type="subunit">
    <text evidence="7">Homodimer. Interacts with MMUT (the apoenzyme form); the interaction is GTP dependent.</text>
</comment>
<dbReference type="PANTHER" id="PTHR23408:SF3">
    <property type="entry name" value="METHYLMALONIC ACIDURIA TYPE A PROTEIN, MITOCHONDRIAL"/>
    <property type="match status" value="1"/>
</dbReference>
<dbReference type="NCBIfam" id="TIGR00750">
    <property type="entry name" value="lao"/>
    <property type="match status" value="1"/>
</dbReference>
<gene>
    <name evidence="10 11" type="primary">LOC106158714</name>
</gene>
<dbReference type="NCBIfam" id="NF006958">
    <property type="entry name" value="PRK09435.1"/>
    <property type="match status" value="1"/>
</dbReference>
<dbReference type="AlphaFoldDB" id="A0A1S3HYT9"/>
<organism evidence="9 10">
    <name type="scientific">Lingula anatina</name>
    <name type="common">Brachiopod</name>
    <name type="synonym">Lingula unguis</name>
    <dbReference type="NCBI Taxonomy" id="7574"/>
    <lineage>
        <taxon>Eukaryota</taxon>
        <taxon>Metazoa</taxon>
        <taxon>Spiralia</taxon>
        <taxon>Lophotrochozoa</taxon>
        <taxon>Brachiopoda</taxon>
        <taxon>Linguliformea</taxon>
        <taxon>Lingulata</taxon>
        <taxon>Lingulida</taxon>
        <taxon>Linguloidea</taxon>
        <taxon>Lingulidae</taxon>
        <taxon>Lingula</taxon>
    </lineage>
</organism>
<dbReference type="STRING" id="7574.A0A1S3HYT9"/>
<evidence type="ECO:0000256" key="4">
    <source>
        <dbReference type="ARBA" id="ARBA00023134"/>
    </source>
</evidence>
<evidence type="ECO:0000313" key="10">
    <source>
        <dbReference type="RefSeq" id="XP_013390249.2"/>
    </source>
</evidence>
<dbReference type="OrthoDB" id="1476984at2759"/>
<dbReference type="Gene3D" id="1.20.5.170">
    <property type="match status" value="1"/>
</dbReference>
<dbReference type="GO" id="GO:0005525">
    <property type="term" value="F:GTP binding"/>
    <property type="evidence" value="ECO:0007669"/>
    <property type="project" value="UniProtKB-KW"/>
</dbReference>
<evidence type="ECO:0000256" key="7">
    <source>
        <dbReference type="ARBA" id="ARBA00062796"/>
    </source>
</evidence>
<evidence type="ECO:0000313" key="11">
    <source>
        <dbReference type="RefSeq" id="XP_013413130.1"/>
    </source>
</evidence>
<dbReference type="GO" id="GO:0005737">
    <property type="term" value="C:cytoplasm"/>
    <property type="evidence" value="ECO:0007669"/>
    <property type="project" value="TreeGrafter"/>
</dbReference>
<keyword evidence="9" id="KW-1185">Reference proteome</keyword>
<evidence type="ECO:0000256" key="3">
    <source>
        <dbReference type="ARBA" id="ARBA00022801"/>
    </source>
</evidence>
<evidence type="ECO:0000259" key="8">
    <source>
        <dbReference type="SMART" id="SM00382"/>
    </source>
</evidence>
<dbReference type="InterPro" id="IPR003593">
    <property type="entry name" value="AAA+_ATPase"/>
</dbReference>
<evidence type="ECO:0000256" key="2">
    <source>
        <dbReference type="ARBA" id="ARBA00022741"/>
    </source>
</evidence>
<dbReference type="SMART" id="SM00382">
    <property type="entry name" value="AAA"/>
    <property type="match status" value="1"/>
</dbReference>
<dbReference type="InterPro" id="IPR005129">
    <property type="entry name" value="GTPase_ArgK"/>
</dbReference>
<comment type="catalytic activity">
    <reaction evidence="5">
        <text>GTP + H2O = GDP + phosphate + H(+)</text>
        <dbReference type="Rhea" id="RHEA:19669"/>
        <dbReference type="ChEBI" id="CHEBI:15377"/>
        <dbReference type="ChEBI" id="CHEBI:15378"/>
        <dbReference type="ChEBI" id="CHEBI:37565"/>
        <dbReference type="ChEBI" id="CHEBI:43474"/>
        <dbReference type="ChEBI" id="CHEBI:58189"/>
    </reaction>
</comment>
<dbReference type="KEGG" id="lak:106158714"/>
<sequence>MSVLRKLSLVEKYLTLAHGYKQSFASQLLDKVHVIGCCGCWSQQKRTLIYQGPQATPKYKVLRETDIYLNEEIKDDDPVVQRLYKGIKKQERGALAEGITLVESTHPKKKAQAQVLLSKVLLYLRERDAHSLHGSFGSSFRIGLSGPPGAGKSTFIEAMGKHLTSEGHRVAVLAVDPSSRTSGGSLLGDKTRMPLLSVDSHAYIRPSPSSGTLGGVTRNTNEAIVLCEGSGYDVILVETVGVGQSEVAVADMVDMFCLLIPPAGGDELQGLKKGIVELADLVVVNKSDGDLLPAARIIQSEYMSALKFIRKRSKNWNPLVLRISSKTKDGIPELWLKMCEFKQVMLAVTEFQKKREDQLKIWMWSSIKDNIMDIFTRHPSVQAQKDELEHLVTSRIMTPGFAADILLKKFMYHGEEDVKHLLETQSKHKQ</sequence>
<dbReference type="GO" id="GO:0003924">
    <property type="term" value="F:GTPase activity"/>
    <property type="evidence" value="ECO:0007669"/>
    <property type="project" value="InterPro"/>
</dbReference>
<evidence type="ECO:0000256" key="5">
    <source>
        <dbReference type="ARBA" id="ARBA00048548"/>
    </source>
</evidence>
<accession>A0A1S3JSW7</accession>
<dbReference type="SUPFAM" id="SSF52540">
    <property type="entry name" value="P-loop containing nucleoside triphosphate hydrolases"/>
    <property type="match status" value="1"/>
</dbReference>
<evidence type="ECO:0000256" key="6">
    <source>
        <dbReference type="ARBA" id="ARBA00056794"/>
    </source>
</evidence>